<evidence type="ECO:0000259" key="1">
    <source>
        <dbReference type="PROSITE" id="PS50994"/>
    </source>
</evidence>
<dbReference type="InterPro" id="IPR036397">
    <property type="entry name" value="RNaseH_sf"/>
</dbReference>
<dbReference type="OrthoDB" id="6431677at2759"/>
<dbReference type="InterPro" id="IPR008042">
    <property type="entry name" value="Retrotrans_Pao"/>
</dbReference>
<dbReference type="GO" id="GO:0071897">
    <property type="term" value="P:DNA biosynthetic process"/>
    <property type="evidence" value="ECO:0007669"/>
    <property type="project" value="UniProtKB-ARBA"/>
</dbReference>
<gene>
    <name evidence="2" type="ORF">AVEN_196780_1</name>
</gene>
<organism evidence="2 3">
    <name type="scientific">Araneus ventricosus</name>
    <name type="common">Orbweaver spider</name>
    <name type="synonym">Epeira ventricosa</name>
    <dbReference type="NCBI Taxonomy" id="182803"/>
    <lineage>
        <taxon>Eukaryota</taxon>
        <taxon>Metazoa</taxon>
        <taxon>Ecdysozoa</taxon>
        <taxon>Arthropoda</taxon>
        <taxon>Chelicerata</taxon>
        <taxon>Arachnida</taxon>
        <taxon>Araneae</taxon>
        <taxon>Araneomorphae</taxon>
        <taxon>Entelegynae</taxon>
        <taxon>Araneoidea</taxon>
        <taxon>Araneidae</taxon>
        <taxon>Araneus</taxon>
    </lineage>
</organism>
<dbReference type="GO" id="GO:0003676">
    <property type="term" value="F:nucleic acid binding"/>
    <property type="evidence" value="ECO:0007669"/>
    <property type="project" value="InterPro"/>
</dbReference>
<dbReference type="InterPro" id="IPR005312">
    <property type="entry name" value="DUF1759"/>
</dbReference>
<dbReference type="SUPFAM" id="SSF53098">
    <property type="entry name" value="Ribonuclease H-like"/>
    <property type="match status" value="1"/>
</dbReference>
<dbReference type="EMBL" id="BGPR01079772">
    <property type="protein sequence ID" value="GBL75911.1"/>
    <property type="molecule type" value="Genomic_DNA"/>
</dbReference>
<dbReference type="CDD" id="cd01644">
    <property type="entry name" value="RT_pepA17"/>
    <property type="match status" value="1"/>
</dbReference>
<reference evidence="2 3" key="1">
    <citation type="journal article" date="2019" name="Sci. Rep.">
        <title>Orb-weaving spider Araneus ventricosus genome elucidates the spidroin gene catalogue.</title>
        <authorList>
            <person name="Kono N."/>
            <person name="Nakamura H."/>
            <person name="Ohtoshi R."/>
            <person name="Moran D.A.P."/>
            <person name="Shinohara A."/>
            <person name="Yoshida Y."/>
            <person name="Fujiwara M."/>
            <person name="Mori M."/>
            <person name="Tomita M."/>
            <person name="Arakawa K."/>
        </authorList>
    </citation>
    <scope>NUCLEOTIDE SEQUENCE [LARGE SCALE GENOMIC DNA]</scope>
</reference>
<protein>
    <recommendedName>
        <fullName evidence="1">Integrase catalytic domain-containing protein</fullName>
    </recommendedName>
</protein>
<evidence type="ECO:0000313" key="3">
    <source>
        <dbReference type="Proteomes" id="UP000499080"/>
    </source>
</evidence>
<proteinExistence type="predicted"/>
<dbReference type="InterPro" id="IPR012337">
    <property type="entry name" value="RNaseH-like_sf"/>
</dbReference>
<comment type="caution">
    <text evidence="2">The sequence shown here is derived from an EMBL/GenBank/DDBJ whole genome shotgun (WGS) entry which is preliminary data.</text>
</comment>
<dbReference type="Pfam" id="PF18701">
    <property type="entry name" value="DUF5641"/>
    <property type="match status" value="1"/>
</dbReference>
<dbReference type="InterPro" id="IPR001584">
    <property type="entry name" value="Integrase_cat-core"/>
</dbReference>
<dbReference type="PROSITE" id="PS50994">
    <property type="entry name" value="INTEGRASE"/>
    <property type="match status" value="1"/>
</dbReference>
<dbReference type="InterPro" id="IPR008737">
    <property type="entry name" value="DUF1758"/>
</dbReference>
<dbReference type="Pfam" id="PF17921">
    <property type="entry name" value="Integrase_H2C2"/>
    <property type="match status" value="1"/>
</dbReference>
<dbReference type="GO" id="GO:0042575">
    <property type="term" value="C:DNA polymerase complex"/>
    <property type="evidence" value="ECO:0007669"/>
    <property type="project" value="UniProtKB-ARBA"/>
</dbReference>
<dbReference type="InterPro" id="IPR040676">
    <property type="entry name" value="DUF5641"/>
</dbReference>
<dbReference type="Pfam" id="PF03564">
    <property type="entry name" value="DUF1759"/>
    <property type="match status" value="1"/>
</dbReference>
<dbReference type="Gene3D" id="3.30.420.10">
    <property type="entry name" value="Ribonuclease H-like superfamily/Ribonuclease H"/>
    <property type="match status" value="1"/>
</dbReference>
<dbReference type="Pfam" id="PF05380">
    <property type="entry name" value="Peptidase_A17"/>
    <property type="match status" value="1"/>
</dbReference>
<dbReference type="Proteomes" id="UP000499080">
    <property type="component" value="Unassembled WGS sequence"/>
</dbReference>
<dbReference type="Pfam" id="PF05585">
    <property type="entry name" value="DUF1758"/>
    <property type="match status" value="1"/>
</dbReference>
<dbReference type="SUPFAM" id="SSF56672">
    <property type="entry name" value="DNA/RNA polymerases"/>
    <property type="match status" value="1"/>
</dbReference>
<keyword evidence="3" id="KW-1185">Reference proteome</keyword>
<name>A0A4Y2A7U5_ARAVE</name>
<evidence type="ECO:0000313" key="2">
    <source>
        <dbReference type="EMBL" id="GBL75911.1"/>
    </source>
</evidence>
<sequence>MAGDELKDFLTKKRVLKAQLTKFKEKIDFEKIDKSEGDLIVDKCKELKKKFENVFDAIYTACDETVIDSYVEEQESILENIDETYLTVVRKFKTSNCSSSKTEVSDSVKLPKLSLPTFTGNINEWITFKDLFNAAVNNNSSLSDSQRLTYLKLSLKYEAFKIIQSIPVSDSNYKIAWNLLEERYSNKREQVFALIKRLMSLQQIQSESTTALLNLVDNINEIIRSLDILKQNVEHFSDTLILYIILQKLDNSSRMWFERQLKKDEIPKLSNLIEFLKDHARTLQHSKPSSNKYQKSYKSTSLLSNFICVYCNEDHTLQKCSKFLNLHVDQRVGFVESKHLCFACLSHLHMVKKCKSTSSCKHCQKRHNTLLHIDRNLKVQNQGLSPQAEVFVPSSESTTSNMVPSTSVCANNLVKEKQNTNVLLCTAVVNILNSKNQLVSARCILDSASQKSYIKRSLVKKLGLNVKNKSISVSCLGAAETIASGEIDFTFTPHFNQKFHVKTSAFLIEKITDNIPTINLPQSLKDSFSDLLLADPNFHNASEIDVLLGVNVFLSLMKGETIKRDERLPFALSTKLGWVIAGSTAFPVENLQETSVSYLSVNTEELIQSFWELEQIPTSSSFMKEENLCEKHFIENYARNDKGRYSVKLPFKAERQELGDSKEFAFRQFLNLEKKLLKIPNVYQQYKDFMSKYLSLGHMEEVDENSVDVKNEHFYIPHHHVIKESSLTTRLRVVFNASAKSSSGVSLNDTLMIGPKNQDDLFAILLRFRSHNIAVTSDFQKMYRQVNIENKDRNFQKILWRDNPSSPIKTYRLCTVTYGTASASYLATRVLKQLAIDESSNFPKASEVLLHNCYVDDVLFGADTLEESEKLIPELQELLCSGGFKLHKWCSNEKSVLERAIKTEDSKNSCEIIDAKSIKILGLEWEPALDEFYCNFEISNDGDLPTKRTILSSVSKIFDPLGWLAPFIIGAKILIQSIWTFQISWDDPVPEEINKKWTVFRDQLQHLKSIRIPRRVLLPNATKIELHAFCDASEKAYTAVIYLKSINDSSISVKLLTSKTRVAPLKTVSIPRLELCSALLLCHLVQAVRNSLKIQIDSTYAWTDSMIVLSWLQSESSRWKTFVANRVSEIQSVLPSEVWNHIRGKENTADCASRGILPSELKSHSLWWAGPSWLCENNIDYSNHHPFCEDALREERKKTTCAVGIVPLKLTIIVKYSSFAKLLRIVAWCFRFLHNAKSPSNKTKGFLTTLEIKCARNALVKIAQNQELASELNILRKGKPLNSKSKIISLSPFIDENGLIRVGGRLKNASISMDQKYPILLPKNHRLTEMIVRYFHEKYLHAGPTLLLSIIRKEYWITSARSIVRHIIWKCVKCFHQKGQTANQFMADLPRSRVQPSWVFSRVGTDYAGPFLIKPRRGRGTQRMKCYICVFVCFTTKAVHIEIVGDLTSEAFIAALKRFIGRRGKPTEIHSDCGTNFIAADRELIRVVASLRKDEPVNKFFMEESIRWKFNPPAAPHFGGLWEAAIKSAKLHLKRTIGKQILTYEEFLTLIIQIEACLNSRPLCPISEDPSELAVLTPGHFIIGTALTTIPEENLLDEKISNLKRWKLTQQLFQSFWKRWSSEYITSLQRRNKWQKPQQNVKLNDLVLLKDDNIPPLHWKLGRVTQVYPSGDDKVRVVLVKTANGLLKRPIHKLSVLPIEN</sequence>
<dbReference type="InterPro" id="IPR043502">
    <property type="entry name" value="DNA/RNA_pol_sf"/>
</dbReference>
<dbReference type="PANTHER" id="PTHR47331:SF5">
    <property type="entry name" value="RIBONUCLEASE H"/>
    <property type="match status" value="1"/>
</dbReference>
<accession>A0A4Y2A7U5</accession>
<dbReference type="InterPro" id="IPR041588">
    <property type="entry name" value="Integrase_H2C2"/>
</dbReference>
<dbReference type="GO" id="GO:0015074">
    <property type="term" value="P:DNA integration"/>
    <property type="evidence" value="ECO:0007669"/>
    <property type="project" value="InterPro"/>
</dbReference>
<dbReference type="PANTHER" id="PTHR47331">
    <property type="entry name" value="PHD-TYPE DOMAIN-CONTAINING PROTEIN"/>
    <property type="match status" value="1"/>
</dbReference>
<feature type="domain" description="Integrase catalytic" evidence="1">
    <location>
        <begin position="1392"/>
        <end position="1586"/>
    </location>
</feature>